<feature type="signal peptide" evidence="1">
    <location>
        <begin position="1"/>
        <end position="24"/>
    </location>
</feature>
<evidence type="ECO:0000313" key="3">
    <source>
        <dbReference type="Proteomes" id="UP000811899"/>
    </source>
</evidence>
<name>A0AAW4KXF2_9BACT</name>
<keyword evidence="1" id="KW-0732">Signal</keyword>
<organism evidence="2 3">
    <name type="scientific">Geoanaerobacter pelophilus</name>
    <dbReference type="NCBI Taxonomy" id="60036"/>
    <lineage>
        <taxon>Bacteria</taxon>
        <taxon>Pseudomonadati</taxon>
        <taxon>Thermodesulfobacteriota</taxon>
        <taxon>Desulfuromonadia</taxon>
        <taxon>Geobacterales</taxon>
        <taxon>Geobacteraceae</taxon>
        <taxon>Geoanaerobacter</taxon>
    </lineage>
</organism>
<comment type="caution">
    <text evidence="2">The sequence shown here is derived from an EMBL/GenBank/DDBJ whole genome shotgun (WGS) entry which is preliminary data.</text>
</comment>
<dbReference type="Proteomes" id="UP000811899">
    <property type="component" value="Unassembled WGS sequence"/>
</dbReference>
<gene>
    <name evidence="2" type="ORF">KI809_03760</name>
</gene>
<keyword evidence="3" id="KW-1185">Reference proteome</keyword>
<dbReference type="RefSeq" id="WP_214170148.1">
    <property type="nucleotide sequence ID" value="NZ_JAHCVJ010000001.1"/>
</dbReference>
<sequence>MRKMMKAIAAVLAVSALTAGSAFAADKLVVMGTDGTTKKVVVTDSGQITFNSTSTGKTPSLVNAEGPLLNFGLLSLYGDTSVPNAGASLQVVPKGTGYNANIKTQLSVFATDYNADPVNYEFLVLRAGSTKYSINASTGGTGLPKPITFEMLNYPKVVYATNGYVGINPTLSGTNVSVMPTHHLEVGNAAAGPGSGTVAIYPVTQSAASAGSASALPTAPAGYFTITINGVDRLVAYY</sequence>
<feature type="chain" id="PRO_5043374809" evidence="1">
    <location>
        <begin position="25"/>
        <end position="238"/>
    </location>
</feature>
<dbReference type="AlphaFoldDB" id="A0AAW4KXF2"/>
<evidence type="ECO:0000313" key="2">
    <source>
        <dbReference type="EMBL" id="MBT0663409.1"/>
    </source>
</evidence>
<proteinExistence type="predicted"/>
<protein>
    <submittedName>
        <fullName evidence="2">Uncharacterized protein</fullName>
    </submittedName>
</protein>
<accession>A0AAW4KXF2</accession>
<reference evidence="2 3" key="1">
    <citation type="submission" date="2021-05" db="EMBL/GenBank/DDBJ databases">
        <title>The draft genome of Geobacter pelophilus DSM 12255.</title>
        <authorList>
            <person name="Xu Z."/>
            <person name="Masuda Y."/>
            <person name="Itoh H."/>
            <person name="Senoo K."/>
        </authorList>
    </citation>
    <scope>NUCLEOTIDE SEQUENCE [LARGE SCALE GENOMIC DNA]</scope>
    <source>
        <strain evidence="2 3">DSM 12255</strain>
    </source>
</reference>
<dbReference type="EMBL" id="JAHCVJ010000001">
    <property type="protein sequence ID" value="MBT0663409.1"/>
    <property type="molecule type" value="Genomic_DNA"/>
</dbReference>
<evidence type="ECO:0000256" key="1">
    <source>
        <dbReference type="SAM" id="SignalP"/>
    </source>
</evidence>